<feature type="compositionally biased region" description="Acidic residues" evidence="1">
    <location>
        <begin position="85"/>
        <end position="96"/>
    </location>
</feature>
<dbReference type="KEGG" id="ptrr:6350275"/>
<reference evidence="2" key="1">
    <citation type="journal article" date="2018" name="BMC Genomics">
        <title>Comparative genomics of the wheat fungal pathogen Pyrenophora tritici-repentis reveals chromosomal variations and genome plasticity.</title>
        <authorList>
            <person name="Moolhuijzen P."/>
            <person name="See P.T."/>
            <person name="Hane J.K."/>
            <person name="Shi G."/>
            <person name="Liu Z."/>
            <person name="Oliver R.P."/>
            <person name="Moffat C.S."/>
        </authorList>
    </citation>
    <scope>NUCLEOTIDE SEQUENCE [LARGE SCALE GENOMIC DNA]</scope>
    <source>
        <strain evidence="2">M4</strain>
    </source>
</reference>
<evidence type="ECO:0000313" key="2">
    <source>
        <dbReference type="EMBL" id="KAF7567631.1"/>
    </source>
</evidence>
<feature type="region of interest" description="Disordered" evidence="1">
    <location>
        <begin position="73"/>
        <end position="101"/>
    </location>
</feature>
<comment type="caution">
    <text evidence="2">The sequence shown here is derived from an EMBL/GenBank/DDBJ whole genome shotgun (WGS) entry which is preliminary data.</text>
</comment>
<sequence length="212" mass="23752">MEASTQLTEESRKAHIGTYKNNKTGSEIVIEVVNEQLTMKISTETQPETCTKQTKRYGLVRCKSTTGAEGSTDCWMTSPGHINDSPEETQAADEEQPGGNHISFFSERNMIQRLVWRSPGAENALQYTKLNTVGLLKLPDELLEHILDYALTADDEIVHIPERCGQLRIAVCRHVPYANAKFAFDDGNPTRLPEPLNNVQFVCKKLFDLARG</sequence>
<protein>
    <submittedName>
        <fullName evidence="2">Uncharacterized protein</fullName>
    </submittedName>
</protein>
<organism evidence="2 3">
    <name type="scientific">Pyrenophora tritici-repentis</name>
    <dbReference type="NCBI Taxonomy" id="45151"/>
    <lineage>
        <taxon>Eukaryota</taxon>
        <taxon>Fungi</taxon>
        <taxon>Dikarya</taxon>
        <taxon>Ascomycota</taxon>
        <taxon>Pezizomycotina</taxon>
        <taxon>Dothideomycetes</taxon>
        <taxon>Pleosporomycetidae</taxon>
        <taxon>Pleosporales</taxon>
        <taxon>Pleosporineae</taxon>
        <taxon>Pleosporaceae</taxon>
        <taxon>Pyrenophora</taxon>
    </lineage>
</organism>
<dbReference type="EMBL" id="NQIK02000008">
    <property type="protein sequence ID" value="KAF7567631.1"/>
    <property type="molecule type" value="Genomic_DNA"/>
</dbReference>
<evidence type="ECO:0000313" key="3">
    <source>
        <dbReference type="Proteomes" id="UP000245464"/>
    </source>
</evidence>
<evidence type="ECO:0000256" key="1">
    <source>
        <dbReference type="SAM" id="MobiDB-lite"/>
    </source>
</evidence>
<dbReference type="GeneID" id="6350275"/>
<proteinExistence type="predicted"/>
<name>A0A834RPZ4_9PLEO</name>
<gene>
    <name evidence="2" type="ORF">PtrM4_142220</name>
</gene>
<dbReference type="RefSeq" id="XP_001942288.2">
    <property type="nucleotide sequence ID" value="XM_001942253.2"/>
</dbReference>
<dbReference type="Proteomes" id="UP000245464">
    <property type="component" value="Chromosome 8"/>
</dbReference>
<accession>A0A834RPZ4</accession>
<dbReference type="AlphaFoldDB" id="A0A834RPZ4"/>